<evidence type="ECO:0000313" key="3">
    <source>
        <dbReference type="Proteomes" id="UP000796880"/>
    </source>
</evidence>
<proteinExistence type="predicted"/>
<feature type="compositionally biased region" description="Polar residues" evidence="1">
    <location>
        <begin position="184"/>
        <end position="205"/>
    </location>
</feature>
<evidence type="ECO:0000256" key="1">
    <source>
        <dbReference type="SAM" id="MobiDB-lite"/>
    </source>
</evidence>
<feature type="region of interest" description="Disordered" evidence="1">
    <location>
        <begin position="99"/>
        <end position="130"/>
    </location>
</feature>
<dbReference type="EMBL" id="VOIH02000004">
    <property type="protein sequence ID" value="KAF3449550.1"/>
    <property type="molecule type" value="Genomic_DNA"/>
</dbReference>
<protein>
    <submittedName>
        <fullName evidence="2">Uncharacterized protein</fullName>
    </submittedName>
</protein>
<keyword evidence="3" id="KW-1185">Reference proteome</keyword>
<sequence>MAKCKSVIGKVSPKDGSHVNEKENKALGLNQVYKPKQVPPQPIRSTTPSVSTTNAFEVLNTKATPAHIEDMVHQHDTAPYSLTNKMDMEVRSSAPDLDAAATGTDINTETGKSIRTTSEGDRTSSHHSTVPHQVTSWANAFDGSGDEPEDNDYVNDFVGEDDWLPLQGEGSSKPSNEFDDTPYMGQQSNTMAMVPFESSSALTAA</sequence>
<feature type="region of interest" description="Disordered" evidence="1">
    <location>
        <begin position="157"/>
        <end position="205"/>
    </location>
</feature>
<evidence type="ECO:0000313" key="2">
    <source>
        <dbReference type="EMBL" id="KAF3449550.1"/>
    </source>
</evidence>
<reference evidence="2" key="1">
    <citation type="submission" date="2020-03" db="EMBL/GenBank/DDBJ databases">
        <title>A high-quality chromosome-level genome assembly of a woody plant with both climbing and erect habits, Rhamnella rubrinervis.</title>
        <authorList>
            <person name="Lu Z."/>
            <person name="Yang Y."/>
            <person name="Zhu X."/>
            <person name="Sun Y."/>
        </authorList>
    </citation>
    <scope>NUCLEOTIDE SEQUENCE</scope>
    <source>
        <strain evidence="2">BYM</strain>
        <tissue evidence="2">Leaf</tissue>
    </source>
</reference>
<comment type="caution">
    <text evidence="2">The sequence shown here is derived from an EMBL/GenBank/DDBJ whole genome shotgun (WGS) entry which is preliminary data.</text>
</comment>
<name>A0A8K0HCV3_9ROSA</name>
<feature type="compositionally biased region" description="Polar residues" evidence="1">
    <location>
        <begin position="104"/>
        <end position="117"/>
    </location>
</feature>
<feature type="region of interest" description="Disordered" evidence="1">
    <location>
        <begin position="1"/>
        <end position="51"/>
    </location>
</feature>
<gene>
    <name evidence="2" type="ORF">FNV43_RR10279</name>
</gene>
<dbReference type="Proteomes" id="UP000796880">
    <property type="component" value="Unassembled WGS sequence"/>
</dbReference>
<dbReference type="AlphaFoldDB" id="A0A8K0HCV3"/>
<organism evidence="2 3">
    <name type="scientific">Rhamnella rubrinervis</name>
    <dbReference type="NCBI Taxonomy" id="2594499"/>
    <lineage>
        <taxon>Eukaryota</taxon>
        <taxon>Viridiplantae</taxon>
        <taxon>Streptophyta</taxon>
        <taxon>Embryophyta</taxon>
        <taxon>Tracheophyta</taxon>
        <taxon>Spermatophyta</taxon>
        <taxon>Magnoliopsida</taxon>
        <taxon>eudicotyledons</taxon>
        <taxon>Gunneridae</taxon>
        <taxon>Pentapetalae</taxon>
        <taxon>rosids</taxon>
        <taxon>fabids</taxon>
        <taxon>Rosales</taxon>
        <taxon>Rhamnaceae</taxon>
        <taxon>rhamnoid group</taxon>
        <taxon>Rhamneae</taxon>
        <taxon>Rhamnella</taxon>
    </lineage>
</organism>
<feature type="compositionally biased region" description="Basic and acidic residues" evidence="1">
    <location>
        <begin position="12"/>
        <end position="25"/>
    </location>
</feature>
<accession>A0A8K0HCV3</accession>